<keyword evidence="1" id="KW-0812">Transmembrane</keyword>
<proteinExistence type="predicted"/>
<dbReference type="HOGENOM" id="CLU_1856628_0_0_1"/>
<organism evidence="2 3">
    <name type="scientific">Suillus luteus UH-Slu-Lm8-n1</name>
    <dbReference type="NCBI Taxonomy" id="930992"/>
    <lineage>
        <taxon>Eukaryota</taxon>
        <taxon>Fungi</taxon>
        <taxon>Dikarya</taxon>
        <taxon>Basidiomycota</taxon>
        <taxon>Agaricomycotina</taxon>
        <taxon>Agaricomycetes</taxon>
        <taxon>Agaricomycetidae</taxon>
        <taxon>Boletales</taxon>
        <taxon>Suillineae</taxon>
        <taxon>Suillaceae</taxon>
        <taxon>Suillus</taxon>
    </lineage>
</organism>
<dbReference type="InParanoid" id="A0A0D0AZ27"/>
<protein>
    <submittedName>
        <fullName evidence="2">Uncharacterized protein</fullName>
    </submittedName>
</protein>
<evidence type="ECO:0000313" key="3">
    <source>
        <dbReference type="Proteomes" id="UP000054485"/>
    </source>
</evidence>
<dbReference type="EMBL" id="KN835475">
    <property type="protein sequence ID" value="KIK37113.1"/>
    <property type="molecule type" value="Genomic_DNA"/>
</dbReference>
<reference evidence="2 3" key="1">
    <citation type="submission" date="2014-04" db="EMBL/GenBank/DDBJ databases">
        <authorList>
            <consortium name="DOE Joint Genome Institute"/>
            <person name="Kuo A."/>
            <person name="Ruytinx J."/>
            <person name="Rineau F."/>
            <person name="Colpaert J."/>
            <person name="Kohler A."/>
            <person name="Nagy L.G."/>
            <person name="Floudas D."/>
            <person name="Copeland A."/>
            <person name="Barry K.W."/>
            <person name="Cichocki N."/>
            <person name="Veneault-Fourrey C."/>
            <person name="LaButti K."/>
            <person name="Lindquist E.A."/>
            <person name="Lipzen A."/>
            <person name="Lundell T."/>
            <person name="Morin E."/>
            <person name="Murat C."/>
            <person name="Sun H."/>
            <person name="Tunlid A."/>
            <person name="Henrissat B."/>
            <person name="Grigoriev I.V."/>
            <person name="Hibbett D.S."/>
            <person name="Martin F."/>
            <person name="Nordberg H.P."/>
            <person name="Cantor M.N."/>
            <person name="Hua S.X."/>
        </authorList>
    </citation>
    <scope>NUCLEOTIDE SEQUENCE [LARGE SCALE GENOMIC DNA]</scope>
    <source>
        <strain evidence="2 3">UH-Slu-Lm8-n1</strain>
    </source>
</reference>
<evidence type="ECO:0000313" key="2">
    <source>
        <dbReference type="EMBL" id="KIK37113.1"/>
    </source>
</evidence>
<sequence length="138" mass="15779">MKALSQTMKYIGSTICWNDANYFVSSVRPLYYLRCPATLSIISSIHHYVAATHFSSTRFCLLQHGAHSKTFSVDTMSHEEAGSGTLKNRTDSTLIYACLPFSRFYMMTVMTFIYLWVQDGQVASLQQMELHGRNFVRL</sequence>
<feature type="transmembrane region" description="Helical" evidence="1">
    <location>
        <begin position="94"/>
        <end position="117"/>
    </location>
</feature>
<evidence type="ECO:0000256" key="1">
    <source>
        <dbReference type="SAM" id="Phobius"/>
    </source>
</evidence>
<keyword evidence="1" id="KW-0472">Membrane</keyword>
<keyword evidence="1" id="KW-1133">Transmembrane helix</keyword>
<gene>
    <name evidence="2" type="ORF">CY34DRAFT_476717</name>
</gene>
<accession>A0A0D0AZ27</accession>
<name>A0A0D0AZ27_9AGAM</name>
<dbReference type="Proteomes" id="UP000054485">
    <property type="component" value="Unassembled WGS sequence"/>
</dbReference>
<dbReference type="AlphaFoldDB" id="A0A0D0AZ27"/>
<reference evidence="3" key="2">
    <citation type="submission" date="2015-01" db="EMBL/GenBank/DDBJ databases">
        <title>Evolutionary Origins and Diversification of the Mycorrhizal Mutualists.</title>
        <authorList>
            <consortium name="DOE Joint Genome Institute"/>
            <consortium name="Mycorrhizal Genomics Consortium"/>
            <person name="Kohler A."/>
            <person name="Kuo A."/>
            <person name="Nagy L.G."/>
            <person name="Floudas D."/>
            <person name="Copeland A."/>
            <person name="Barry K.W."/>
            <person name="Cichocki N."/>
            <person name="Veneault-Fourrey C."/>
            <person name="LaButti K."/>
            <person name="Lindquist E.A."/>
            <person name="Lipzen A."/>
            <person name="Lundell T."/>
            <person name="Morin E."/>
            <person name="Murat C."/>
            <person name="Riley R."/>
            <person name="Ohm R."/>
            <person name="Sun H."/>
            <person name="Tunlid A."/>
            <person name="Henrissat B."/>
            <person name="Grigoriev I.V."/>
            <person name="Hibbett D.S."/>
            <person name="Martin F."/>
        </authorList>
    </citation>
    <scope>NUCLEOTIDE SEQUENCE [LARGE SCALE GENOMIC DNA]</scope>
    <source>
        <strain evidence="3">UH-Slu-Lm8-n1</strain>
    </source>
</reference>
<keyword evidence="3" id="KW-1185">Reference proteome</keyword>